<dbReference type="InterPro" id="IPR050723">
    <property type="entry name" value="CFA/CMAS"/>
</dbReference>
<dbReference type="OrthoDB" id="9782855at2"/>
<comment type="similarity">
    <text evidence="1">Belongs to the CFA/CMAS family.</text>
</comment>
<comment type="caution">
    <text evidence="7">The sequence shown here is derived from an EMBL/GenBank/DDBJ whole genome shotgun (WGS) entry which is preliminary data.</text>
</comment>
<dbReference type="RefSeq" id="WP_121030752.1">
    <property type="nucleotide sequence ID" value="NZ_RBXT01000001.1"/>
</dbReference>
<feature type="compositionally biased region" description="Polar residues" evidence="6">
    <location>
        <begin position="1"/>
        <end position="12"/>
    </location>
</feature>
<name>A0A495XRH1_9MICO</name>
<evidence type="ECO:0000256" key="5">
    <source>
        <dbReference type="ARBA" id="ARBA00023098"/>
    </source>
</evidence>
<dbReference type="CDD" id="cd02440">
    <property type="entry name" value="AdoMet_MTases"/>
    <property type="match status" value="1"/>
</dbReference>
<organism evidence="7 8">
    <name type="scientific">Terracoccus luteus</name>
    <dbReference type="NCBI Taxonomy" id="53356"/>
    <lineage>
        <taxon>Bacteria</taxon>
        <taxon>Bacillati</taxon>
        <taxon>Actinomycetota</taxon>
        <taxon>Actinomycetes</taxon>
        <taxon>Micrococcales</taxon>
        <taxon>Intrasporangiaceae</taxon>
        <taxon>Terracoccus</taxon>
    </lineage>
</organism>
<keyword evidence="4" id="KW-0949">S-adenosyl-L-methionine</keyword>
<dbReference type="Proteomes" id="UP000278440">
    <property type="component" value="Unassembled WGS sequence"/>
</dbReference>
<dbReference type="PANTHER" id="PTHR43667:SF1">
    <property type="entry name" value="CYCLOPROPANE-FATTY-ACYL-PHOSPHOLIPID SYNTHASE"/>
    <property type="match status" value="1"/>
</dbReference>
<accession>A0A495XRH1</accession>
<evidence type="ECO:0000256" key="6">
    <source>
        <dbReference type="SAM" id="MobiDB-lite"/>
    </source>
</evidence>
<dbReference type="GO" id="GO:0032259">
    <property type="term" value="P:methylation"/>
    <property type="evidence" value="ECO:0007669"/>
    <property type="project" value="UniProtKB-KW"/>
</dbReference>
<reference evidence="7 8" key="1">
    <citation type="submission" date="2018-10" db="EMBL/GenBank/DDBJ databases">
        <title>Sequencing the genomes of 1000 actinobacteria strains.</title>
        <authorList>
            <person name="Klenk H.-P."/>
        </authorList>
    </citation>
    <scope>NUCLEOTIDE SEQUENCE [LARGE SCALE GENOMIC DNA]</scope>
    <source>
        <strain evidence="7 8">DSM 44267</strain>
    </source>
</reference>
<dbReference type="AlphaFoldDB" id="A0A495XRH1"/>
<dbReference type="EMBL" id="RBXT01000001">
    <property type="protein sequence ID" value="RKT77100.1"/>
    <property type="molecule type" value="Genomic_DNA"/>
</dbReference>
<dbReference type="Gene3D" id="3.40.50.150">
    <property type="entry name" value="Vaccinia Virus protein VP39"/>
    <property type="match status" value="1"/>
</dbReference>
<dbReference type="SUPFAM" id="SSF53335">
    <property type="entry name" value="S-adenosyl-L-methionine-dependent methyltransferases"/>
    <property type="match status" value="1"/>
</dbReference>
<protein>
    <submittedName>
        <fullName evidence="7">Cyclopropane-fatty-acyl-phospholipid synthase</fullName>
    </submittedName>
</protein>
<dbReference type="PIRSF" id="PIRSF003085">
    <property type="entry name" value="CMAS"/>
    <property type="match status" value="1"/>
</dbReference>
<evidence type="ECO:0000313" key="7">
    <source>
        <dbReference type="EMBL" id="RKT77100.1"/>
    </source>
</evidence>
<evidence type="ECO:0000256" key="3">
    <source>
        <dbReference type="ARBA" id="ARBA00022679"/>
    </source>
</evidence>
<dbReference type="InterPro" id="IPR029063">
    <property type="entry name" value="SAM-dependent_MTases_sf"/>
</dbReference>
<dbReference type="GO" id="GO:0008610">
    <property type="term" value="P:lipid biosynthetic process"/>
    <property type="evidence" value="ECO:0007669"/>
    <property type="project" value="InterPro"/>
</dbReference>
<keyword evidence="5" id="KW-0443">Lipid metabolism</keyword>
<sequence length="480" mass="52049">MTTTARQGTDSTGAEPAGTAQHVPTGLTDQRPDAAGRAGADGVAARLAGLVEPLFGGDLPLRLRAWDGSVYGPADAPTVVVRDAAALRRLVFHPGELGLAQAYVTGEIDVEGDLLDGFRRVWKRARALSAGTSEGVGRTGLGGAAGVTAGVSATARRLPLLLDGVRAARDLGAVGLPPAPPSSQARLRGRLHTLTRDRDAISHHYDLSNEFYSLILDPTMAYSCGYWTSDEPDYTVGDAQRDKLDLVCRKLGIEPGGRHLDIGCGWGSLSLWAAEHYGASVVGVTISAEQKAFIDERVRERGLQDRVEIRLQDYRDVPDGPFDTISSIEMGEHVGQANYPTYARGIHDLLRPGGRALVQQMSRTTRPGGGPFIEAFIAPDMHMRPVGETVAMFERAGLEMRDVHGMREHYVRTVNAWYDTFESNWPRVLDLVGEEVGRVWRLYLVGGALAFEEGRMGVDQMLMVRPTRDGRSGMPSVRAW</sequence>
<gene>
    <name evidence="7" type="ORF">DFJ68_0514</name>
</gene>
<dbReference type="InterPro" id="IPR003333">
    <property type="entry name" value="CMAS"/>
</dbReference>
<evidence type="ECO:0000256" key="4">
    <source>
        <dbReference type="ARBA" id="ARBA00022691"/>
    </source>
</evidence>
<keyword evidence="2" id="KW-0489">Methyltransferase</keyword>
<keyword evidence="3" id="KW-0808">Transferase</keyword>
<feature type="region of interest" description="Disordered" evidence="6">
    <location>
        <begin position="1"/>
        <end position="38"/>
    </location>
</feature>
<evidence type="ECO:0000313" key="8">
    <source>
        <dbReference type="Proteomes" id="UP000278440"/>
    </source>
</evidence>
<dbReference type="Pfam" id="PF02353">
    <property type="entry name" value="CMAS"/>
    <property type="match status" value="1"/>
</dbReference>
<dbReference type="GO" id="GO:0008168">
    <property type="term" value="F:methyltransferase activity"/>
    <property type="evidence" value="ECO:0007669"/>
    <property type="project" value="UniProtKB-KW"/>
</dbReference>
<proteinExistence type="inferred from homology"/>
<keyword evidence="8" id="KW-1185">Reference proteome</keyword>
<evidence type="ECO:0000256" key="1">
    <source>
        <dbReference type="ARBA" id="ARBA00010815"/>
    </source>
</evidence>
<evidence type="ECO:0000256" key="2">
    <source>
        <dbReference type="ARBA" id="ARBA00022603"/>
    </source>
</evidence>
<dbReference type="PANTHER" id="PTHR43667">
    <property type="entry name" value="CYCLOPROPANE-FATTY-ACYL-PHOSPHOLIPID SYNTHASE"/>
    <property type="match status" value="1"/>
</dbReference>